<evidence type="ECO:0000256" key="1">
    <source>
        <dbReference type="SAM" id="Phobius"/>
    </source>
</evidence>
<dbReference type="AlphaFoldDB" id="A0A3A8K0N3"/>
<keyword evidence="1" id="KW-1133">Transmembrane helix</keyword>
<dbReference type="Proteomes" id="UP000268313">
    <property type="component" value="Unassembled WGS sequence"/>
</dbReference>
<accession>A0A3A8K0N3</accession>
<organism evidence="2 3">
    <name type="scientific">Corallococcus carmarthensis</name>
    <dbReference type="NCBI Taxonomy" id="2316728"/>
    <lineage>
        <taxon>Bacteria</taxon>
        <taxon>Pseudomonadati</taxon>
        <taxon>Myxococcota</taxon>
        <taxon>Myxococcia</taxon>
        <taxon>Myxococcales</taxon>
        <taxon>Cystobacterineae</taxon>
        <taxon>Myxococcaceae</taxon>
        <taxon>Corallococcus</taxon>
    </lineage>
</organism>
<reference evidence="3" key="1">
    <citation type="submission" date="2018-09" db="EMBL/GenBank/DDBJ databases">
        <authorList>
            <person name="Livingstone P.G."/>
            <person name="Whitworth D.E."/>
        </authorList>
    </citation>
    <scope>NUCLEOTIDE SEQUENCE [LARGE SCALE GENOMIC DNA]</scope>
    <source>
        <strain evidence="3">CA043D</strain>
    </source>
</reference>
<dbReference type="RefSeq" id="WP_147450192.1">
    <property type="nucleotide sequence ID" value="NZ_JABFJX010000297.1"/>
</dbReference>
<protein>
    <submittedName>
        <fullName evidence="2">Uncharacterized protein</fullName>
    </submittedName>
</protein>
<evidence type="ECO:0000313" key="3">
    <source>
        <dbReference type="Proteomes" id="UP000268313"/>
    </source>
</evidence>
<evidence type="ECO:0000313" key="2">
    <source>
        <dbReference type="EMBL" id="RKH01713.1"/>
    </source>
</evidence>
<dbReference type="OrthoDB" id="5516185at2"/>
<keyword evidence="3" id="KW-1185">Reference proteome</keyword>
<keyword evidence="1" id="KW-0472">Membrane</keyword>
<dbReference type="EMBL" id="RAWE01000066">
    <property type="protein sequence ID" value="RKH01713.1"/>
    <property type="molecule type" value="Genomic_DNA"/>
</dbReference>
<proteinExistence type="predicted"/>
<gene>
    <name evidence="2" type="ORF">D7X32_19345</name>
</gene>
<feature type="transmembrane region" description="Helical" evidence="1">
    <location>
        <begin position="6"/>
        <end position="30"/>
    </location>
</feature>
<comment type="caution">
    <text evidence="2">The sequence shown here is derived from an EMBL/GenBank/DDBJ whole genome shotgun (WGS) entry which is preliminary data.</text>
</comment>
<keyword evidence="1" id="KW-0812">Transmembrane</keyword>
<name>A0A3A8K0N3_9BACT</name>
<sequence>MELTEAVVIILVTGMTVGVPLFGLTVRFALKPVVETWLRVREVQARGQVAAGELEGLRARVAHLEHMLDRHGMLEHPVTRASPELPELPERLTPVVRVDRERV</sequence>